<evidence type="ECO:0000313" key="2">
    <source>
        <dbReference type="Proteomes" id="UP001500653"/>
    </source>
</evidence>
<comment type="caution">
    <text evidence="1">The sequence shown here is derived from an EMBL/GenBank/DDBJ whole genome shotgun (WGS) entry which is preliminary data.</text>
</comment>
<gene>
    <name evidence="1" type="ORF">GCM10009676_26870</name>
</gene>
<name>A0ABN1W8T6_9PSEU</name>
<accession>A0ABN1W8T6</accession>
<organism evidence="1 2">
    <name type="scientific">Prauserella halophila</name>
    <dbReference type="NCBI Taxonomy" id="185641"/>
    <lineage>
        <taxon>Bacteria</taxon>
        <taxon>Bacillati</taxon>
        <taxon>Actinomycetota</taxon>
        <taxon>Actinomycetes</taxon>
        <taxon>Pseudonocardiales</taxon>
        <taxon>Pseudonocardiaceae</taxon>
        <taxon>Prauserella</taxon>
    </lineage>
</organism>
<evidence type="ECO:0000313" key="1">
    <source>
        <dbReference type="EMBL" id="GAA1240557.1"/>
    </source>
</evidence>
<reference evidence="1 2" key="1">
    <citation type="journal article" date="2019" name="Int. J. Syst. Evol. Microbiol.">
        <title>The Global Catalogue of Microorganisms (GCM) 10K type strain sequencing project: providing services to taxonomists for standard genome sequencing and annotation.</title>
        <authorList>
            <consortium name="The Broad Institute Genomics Platform"/>
            <consortium name="The Broad Institute Genome Sequencing Center for Infectious Disease"/>
            <person name="Wu L."/>
            <person name="Ma J."/>
        </authorList>
    </citation>
    <scope>NUCLEOTIDE SEQUENCE [LARGE SCALE GENOMIC DNA]</scope>
    <source>
        <strain evidence="1 2">JCM 13023</strain>
    </source>
</reference>
<dbReference type="RefSeq" id="WP_253862507.1">
    <property type="nucleotide sequence ID" value="NZ_BAAALN010000006.1"/>
</dbReference>
<proteinExistence type="predicted"/>
<dbReference type="Proteomes" id="UP001500653">
    <property type="component" value="Unassembled WGS sequence"/>
</dbReference>
<sequence length="57" mass="5963">MTRGAVHSAGRTTLFREAGGSGLTALDMATFGTTADKMCTVGPDFQEFISSVRPRPG</sequence>
<protein>
    <submittedName>
        <fullName evidence="1">Uncharacterized protein</fullName>
    </submittedName>
</protein>
<keyword evidence="2" id="KW-1185">Reference proteome</keyword>
<dbReference type="EMBL" id="BAAALN010000006">
    <property type="protein sequence ID" value="GAA1240557.1"/>
    <property type="molecule type" value="Genomic_DNA"/>
</dbReference>